<reference evidence="2 3" key="1">
    <citation type="submission" date="2020-12" db="EMBL/GenBank/DDBJ databases">
        <title>Chryseobacterium endoalhailicus sp. nov., isolated from seed of leguminous plant.</title>
        <authorList>
            <person name="Zhang X."/>
        </authorList>
    </citation>
    <scope>NUCLEOTIDE SEQUENCE [LARGE SCALE GENOMIC DNA]</scope>
    <source>
        <strain evidence="2 3">L7</strain>
    </source>
</reference>
<feature type="signal peptide" evidence="1">
    <location>
        <begin position="1"/>
        <end position="20"/>
    </location>
</feature>
<evidence type="ECO:0000313" key="2">
    <source>
        <dbReference type="EMBL" id="MBL1219697.1"/>
    </source>
</evidence>
<protein>
    <recommendedName>
        <fullName evidence="4">DUF4292 domain-containing protein</fullName>
    </recommendedName>
</protein>
<keyword evidence="3" id="KW-1185">Reference proteome</keyword>
<gene>
    <name evidence="2" type="ORF">JET18_02550</name>
</gene>
<dbReference type="EMBL" id="JAELVM010000001">
    <property type="protein sequence ID" value="MBL1219697.1"/>
    <property type="molecule type" value="Genomic_DNA"/>
</dbReference>
<dbReference type="Proteomes" id="UP000661696">
    <property type="component" value="Unassembled WGS sequence"/>
</dbReference>
<dbReference type="RefSeq" id="WP_202089049.1">
    <property type="nucleotide sequence ID" value="NZ_JAELVM010000001.1"/>
</dbReference>
<feature type="chain" id="PRO_5047250409" description="DUF4292 domain-containing protein" evidence="1">
    <location>
        <begin position="21"/>
        <end position="229"/>
    </location>
</feature>
<evidence type="ECO:0008006" key="4">
    <source>
        <dbReference type="Google" id="ProtNLM"/>
    </source>
</evidence>
<proteinExistence type="predicted"/>
<keyword evidence="1" id="KW-0732">Signal</keyword>
<sequence length="229" mass="24796">MKKMIIPFFCAVLFSVPAAAQQTSAAPAKKTEVVKSKLTPNQVVDNYFKALGGKAKLEAVKSTVTDNTLNVQGMDITMSTMKQGNKFKSVQTAMGQKVTQMFDGEKGYIERAGQKTDFPADNIAELKKGTTIEALAFNPASFKEVTVEKIGTQDYNVLSSEKGKFYFDQATGLLYSSVAGEGTVVVKNYLTVEGIKFPSEVEIEGKGQKITIKTTKVVLNSGVSDADFK</sequence>
<evidence type="ECO:0000313" key="3">
    <source>
        <dbReference type="Proteomes" id="UP000661696"/>
    </source>
</evidence>
<comment type="caution">
    <text evidence="2">The sequence shown here is derived from an EMBL/GenBank/DDBJ whole genome shotgun (WGS) entry which is preliminary data.</text>
</comment>
<name>A0ABS1QAR8_9FLAO</name>
<organism evidence="2 3">
    <name type="scientific">Chryseobacterium endalhagicum</name>
    <dbReference type="NCBI Taxonomy" id="2797638"/>
    <lineage>
        <taxon>Bacteria</taxon>
        <taxon>Pseudomonadati</taxon>
        <taxon>Bacteroidota</taxon>
        <taxon>Flavobacteriia</taxon>
        <taxon>Flavobacteriales</taxon>
        <taxon>Weeksellaceae</taxon>
        <taxon>Chryseobacterium group</taxon>
        <taxon>Chryseobacterium</taxon>
    </lineage>
</organism>
<accession>A0ABS1QAR8</accession>
<evidence type="ECO:0000256" key="1">
    <source>
        <dbReference type="SAM" id="SignalP"/>
    </source>
</evidence>